<protein>
    <submittedName>
        <fullName evidence="4">NUDIX domain-containing protein</fullName>
    </submittedName>
</protein>
<dbReference type="PANTHER" id="PTHR43736">
    <property type="entry name" value="ADP-RIBOSE PYROPHOSPHATASE"/>
    <property type="match status" value="1"/>
</dbReference>
<dbReference type="Proteomes" id="UP001528920">
    <property type="component" value="Unassembled WGS sequence"/>
</dbReference>
<dbReference type="PRINTS" id="PR00502">
    <property type="entry name" value="NUDIXFAMILY"/>
</dbReference>
<evidence type="ECO:0000256" key="1">
    <source>
        <dbReference type="ARBA" id="ARBA00022801"/>
    </source>
</evidence>
<evidence type="ECO:0000259" key="3">
    <source>
        <dbReference type="PROSITE" id="PS51462"/>
    </source>
</evidence>
<feature type="domain" description="Nudix hydrolase" evidence="3">
    <location>
        <begin position="16"/>
        <end position="144"/>
    </location>
</feature>
<dbReference type="EMBL" id="JAKJSC010000001">
    <property type="protein sequence ID" value="MDE5416866.1"/>
    <property type="molecule type" value="Genomic_DNA"/>
</dbReference>
<dbReference type="PANTHER" id="PTHR43736:SF1">
    <property type="entry name" value="DIHYDRONEOPTERIN TRIPHOSPHATE DIPHOSPHATASE"/>
    <property type="match status" value="1"/>
</dbReference>
<accession>A0ABT5VNM8</accession>
<dbReference type="Pfam" id="PF00293">
    <property type="entry name" value="NUDIX"/>
    <property type="match status" value="1"/>
</dbReference>
<dbReference type="InterPro" id="IPR014078">
    <property type="entry name" value="Nudix_YtkD"/>
</dbReference>
<dbReference type="InterPro" id="IPR015797">
    <property type="entry name" value="NUDIX_hydrolase-like_dom_sf"/>
</dbReference>
<evidence type="ECO:0000313" key="4">
    <source>
        <dbReference type="EMBL" id="MDE5416866.1"/>
    </source>
</evidence>
<dbReference type="InterPro" id="IPR020084">
    <property type="entry name" value="NUDIX_hydrolase_CS"/>
</dbReference>
<dbReference type="SUPFAM" id="SSF55811">
    <property type="entry name" value="Nudix"/>
    <property type="match status" value="1"/>
</dbReference>
<sequence length="148" mass="17116">MNLPIVDFLSSLSILEQELTYSIVCSHYQNKWVFVRHRERESWEMPAGHIEDGESALAAAKRELYEETGAIQFSLRCICDYSCVWKGEKKYGRIFFANILQLGKLPQSEIAEIKVFNDLPEKLTYPDIQNLVFEKVSMSLNKAIFTSK</sequence>
<dbReference type="CDD" id="cd04665">
    <property type="entry name" value="NUDIX_RppH"/>
    <property type="match status" value="1"/>
</dbReference>
<dbReference type="PROSITE" id="PS51462">
    <property type="entry name" value="NUDIX"/>
    <property type="match status" value="1"/>
</dbReference>
<keyword evidence="5" id="KW-1185">Reference proteome</keyword>
<dbReference type="InterPro" id="IPR000086">
    <property type="entry name" value="NUDIX_hydrolase_dom"/>
</dbReference>
<organism evidence="4 5">
    <name type="scientific">Paralabilibaculum antarcticum</name>
    <dbReference type="NCBI Taxonomy" id="2912572"/>
    <lineage>
        <taxon>Bacteria</taxon>
        <taxon>Pseudomonadati</taxon>
        <taxon>Bacteroidota</taxon>
        <taxon>Bacteroidia</taxon>
        <taxon>Marinilabiliales</taxon>
        <taxon>Marinifilaceae</taxon>
        <taxon>Paralabilibaculum</taxon>
    </lineage>
</organism>
<dbReference type="PROSITE" id="PS00893">
    <property type="entry name" value="NUDIX_BOX"/>
    <property type="match status" value="1"/>
</dbReference>
<evidence type="ECO:0000313" key="5">
    <source>
        <dbReference type="Proteomes" id="UP001528920"/>
    </source>
</evidence>
<dbReference type="RefSeq" id="WP_275108204.1">
    <property type="nucleotide sequence ID" value="NZ_JAKJSC010000001.1"/>
</dbReference>
<keyword evidence="1 2" id="KW-0378">Hydrolase</keyword>
<dbReference type="Gene3D" id="3.90.79.10">
    <property type="entry name" value="Nucleoside Triphosphate Pyrophosphohydrolase"/>
    <property type="match status" value="1"/>
</dbReference>
<dbReference type="InterPro" id="IPR020476">
    <property type="entry name" value="Nudix_hydrolase"/>
</dbReference>
<gene>
    <name evidence="4" type="ORF">L3049_02515</name>
</gene>
<name>A0ABT5VNM8_9BACT</name>
<proteinExistence type="inferred from homology"/>
<reference evidence="4 5" key="1">
    <citation type="submission" date="2022-01" db="EMBL/GenBank/DDBJ databases">
        <title>Labilibaculum sp. nov, a marine bacterium isolated from Antarctica.</title>
        <authorList>
            <person name="Dai W."/>
        </authorList>
    </citation>
    <scope>NUCLEOTIDE SEQUENCE [LARGE SCALE GENOMIC DNA]</scope>
    <source>
        <strain evidence="4 5">DW002</strain>
    </source>
</reference>
<evidence type="ECO:0000256" key="2">
    <source>
        <dbReference type="RuleBase" id="RU003476"/>
    </source>
</evidence>
<comment type="similarity">
    <text evidence="2">Belongs to the Nudix hydrolase family.</text>
</comment>
<comment type="caution">
    <text evidence="4">The sequence shown here is derived from an EMBL/GenBank/DDBJ whole genome shotgun (WGS) entry which is preliminary data.</text>
</comment>